<proteinExistence type="inferred from homology"/>
<dbReference type="GeneID" id="36586789"/>
<feature type="region of interest" description="Disordered" evidence="3">
    <location>
        <begin position="1"/>
        <end position="53"/>
    </location>
</feature>
<evidence type="ECO:0000256" key="1">
    <source>
        <dbReference type="ARBA" id="ARBA00004141"/>
    </source>
</evidence>
<feature type="transmembrane region" description="Helical" evidence="4">
    <location>
        <begin position="355"/>
        <end position="373"/>
    </location>
</feature>
<feature type="transmembrane region" description="Helical" evidence="4">
    <location>
        <begin position="445"/>
        <end position="468"/>
    </location>
</feature>
<name>A0A2J6SLL8_9HELO</name>
<keyword evidence="4" id="KW-0472">Membrane</keyword>
<sequence length="478" mass="51320">MHNDSIPGGEPSSADAEKGFASESLREPGRGITTPLSQSQTTAVELQRSHHSHAKSTNFPLSFWKWATQKSNSSSDIDTNPPPDGGLQAWTITLMAHMVGFNTFGFVNAYGVLQSYYVSRFDLPPSTVSWIGSLSAFLVLFISTFSGRLTDAGYFHQTLLLGTILQLLGFFAAGFAKTYWQVLLAHGICIGVGGGLIFIPAISLVGTYFTKRRSLALAICAVGNSFGGLIFSAILQSLLPKLGYGWAMRVCGFVIMGSMIPANFLLKPRRIKRNKAPLIEWSAFGEPVYACFSVGMFFSMVGMWIPVFYLGSFGRDIIHIGSKDASSLLLIINGVGICGRVIPAIVAARFGPLNLMIPLSLVSGLILFCWAGVSNHTEVVVFDVFYGFIMAAAQGMFPPSLGSLTENLSKMGVRMGMVFSICGFAVLIGNPLAGALITLDGGRYLYAQMFAGGAMTLGVAFLTAARVLKSGWGIRVRV</sequence>
<feature type="compositionally biased region" description="Basic and acidic residues" evidence="3">
    <location>
        <begin position="15"/>
        <end position="29"/>
    </location>
</feature>
<dbReference type="InterPro" id="IPR036259">
    <property type="entry name" value="MFS_trans_sf"/>
</dbReference>
<evidence type="ECO:0000313" key="5">
    <source>
        <dbReference type="EMBL" id="PMD51669.1"/>
    </source>
</evidence>
<reference evidence="5 6" key="1">
    <citation type="submission" date="2016-04" db="EMBL/GenBank/DDBJ databases">
        <title>A degradative enzymes factory behind the ericoid mycorrhizal symbiosis.</title>
        <authorList>
            <consortium name="DOE Joint Genome Institute"/>
            <person name="Martino E."/>
            <person name="Morin E."/>
            <person name="Grelet G."/>
            <person name="Kuo A."/>
            <person name="Kohler A."/>
            <person name="Daghino S."/>
            <person name="Barry K."/>
            <person name="Choi C."/>
            <person name="Cichocki N."/>
            <person name="Clum A."/>
            <person name="Copeland A."/>
            <person name="Hainaut M."/>
            <person name="Haridas S."/>
            <person name="Labutti K."/>
            <person name="Lindquist E."/>
            <person name="Lipzen A."/>
            <person name="Khouja H.-R."/>
            <person name="Murat C."/>
            <person name="Ohm R."/>
            <person name="Olson A."/>
            <person name="Spatafora J."/>
            <person name="Veneault-Fourrey C."/>
            <person name="Henrissat B."/>
            <person name="Grigoriev I."/>
            <person name="Martin F."/>
            <person name="Perotto S."/>
        </authorList>
    </citation>
    <scope>NUCLEOTIDE SEQUENCE [LARGE SCALE GENOMIC DNA]</scope>
    <source>
        <strain evidence="5 6">E</strain>
    </source>
</reference>
<dbReference type="GO" id="GO:0016020">
    <property type="term" value="C:membrane"/>
    <property type="evidence" value="ECO:0007669"/>
    <property type="project" value="UniProtKB-SubCell"/>
</dbReference>
<protein>
    <submittedName>
        <fullName evidence="5">MFS monocarboxylate transporter</fullName>
    </submittedName>
</protein>
<feature type="transmembrane region" description="Helical" evidence="4">
    <location>
        <begin position="379"/>
        <end position="397"/>
    </location>
</feature>
<dbReference type="InterPro" id="IPR050327">
    <property type="entry name" value="Proton-linked_MCT"/>
</dbReference>
<feature type="transmembrane region" description="Helical" evidence="4">
    <location>
        <begin position="182"/>
        <end position="208"/>
    </location>
</feature>
<dbReference type="RefSeq" id="XP_024728573.1">
    <property type="nucleotide sequence ID" value="XM_024878712.1"/>
</dbReference>
<keyword evidence="6" id="KW-1185">Reference proteome</keyword>
<keyword evidence="4" id="KW-1133">Transmembrane helix</keyword>
<organism evidence="5 6">
    <name type="scientific">Hyaloscypha bicolor E</name>
    <dbReference type="NCBI Taxonomy" id="1095630"/>
    <lineage>
        <taxon>Eukaryota</taxon>
        <taxon>Fungi</taxon>
        <taxon>Dikarya</taxon>
        <taxon>Ascomycota</taxon>
        <taxon>Pezizomycotina</taxon>
        <taxon>Leotiomycetes</taxon>
        <taxon>Helotiales</taxon>
        <taxon>Hyaloscyphaceae</taxon>
        <taxon>Hyaloscypha</taxon>
        <taxon>Hyaloscypha bicolor</taxon>
    </lineage>
</organism>
<dbReference type="SUPFAM" id="SSF103473">
    <property type="entry name" value="MFS general substrate transporter"/>
    <property type="match status" value="1"/>
</dbReference>
<dbReference type="OrthoDB" id="6499973at2759"/>
<dbReference type="Gene3D" id="1.20.1250.20">
    <property type="entry name" value="MFS general substrate transporter like domains"/>
    <property type="match status" value="2"/>
</dbReference>
<dbReference type="EMBL" id="KZ613912">
    <property type="protein sequence ID" value="PMD51669.1"/>
    <property type="molecule type" value="Genomic_DNA"/>
</dbReference>
<dbReference type="InterPro" id="IPR011701">
    <property type="entry name" value="MFS"/>
</dbReference>
<evidence type="ECO:0000256" key="4">
    <source>
        <dbReference type="SAM" id="Phobius"/>
    </source>
</evidence>
<dbReference type="PANTHER" id="PTHR11360">
    <property type="entry name" value="MONOCARBOXYLATE TRANSPORTER"/>
    <property type="match status" value="1"/>
</dbReference>
<keyword evidence="4" id="KW-0812">Transmembrane</keyword>
<feature type="transmembrane region" description="Helical" evidence="4">
    <location>
        <begin position="287"/>
        <end position="307"/>
    </location>
</feature>
<dbReference type="InParanoid" id="A0A2J6SLL8"/>
<feature type="transmembrane region" description="Helical" evidence="4">
    <location>
        <begin position="418"/>
        <end position="439"/>
    </location>
</feature>
<gene>
    <name evidence="5" type="ORF">K444DRAFT_602095</name>
</gene>
<feature type="transmembrane region" description="Helical" evidence="4">
    <location>
        <begin position="158"/>
        <end position="176"/>
    </location>
</feature>
<accession>A0A2J6SLL8</accession>
<dbReference type="PANTHER" id="PTHR11360:SF130">
    <property type="entry name" value="MAJOR FACILITATOR SUPERFAMILY (MFS) PROFILE DOMAIN-CONTAINING PROTEIN-RELATED"/>
    <property type="match status" value="1"/>
</dbReference>
<dbReference type="AlphaFoldDB" id="A0A2J6SLL8"/>
<dbReference type="GO" id="GO:0022857">
    <property type="term" value="F:transmembrane transporter activity"/>
    <property type="evidence" value="ECO:0007669"/>
    <property type="project" value="InterPro"/>
</dbReference>
<feature type="compositionally biased region" description="Polar residues" evidence="3">
    <location>
        <begin position="34"/>
        <end position="44"/>
    </location>
</feature>
<evidence type="ECO:0000256" key="2">
    <source>
        <dbReference type="ARBA" id="ARBA00006727"/>
    </source>
</evidence>
<comment type="subcellular location">
    <subcellularLocation>
        <location evidence="1">Membrane</location>
        <topology evidence="1">Multi-pass membrane protein</topology>
    </subcellularLocation>
</comment>
<evidence type="ECO:0000313" key="6">
    <source>
        <dbReference type="Proteomes" id="UP000235371"/>
    </source>
</evidence>
<evidence type="ECO:0000256" key="3">
    <source>
        <dbReference type="SAM" id="MobiDB-lite"/>
    </source>
</evidence>
<comment type="similarity">
    <text evidence="2">Belongs to the major facilitator superfamily. Monocarboxylate porter (TC 2.A.1.13) family.</text>
</comment>
<feature type="transmembrane region" description="Helical" evidence="4">
    <location>
        <begin position="327"/>
        <end position="348"/>
    </location>
</feature>
<feature type="transmembrane region" description="Helical" evidence="4">
    <location>
        <begin position="215"/>
        <end position="234"/>
    </location>
</feature>
<dbReference type="Proteomes" id="UP000235371">
    <property type="component" value="Unassembled WGS sequence"/>
</dbReference>
<dbReference type="Pfam" id="PF07690">
    <property type="entry name" value="MFS_1"/>
    <property type="match status" value="1"/>
</dbReference>
<feature type="transmembrane region" description="Helical" evidence="4">
    <location>
        <begin position="246"/>
        <end position="266"/>
    </location>
</feature>
<feature type="transmembrane region" description="Helical" evidence="4">
    <location>
        <begin position="127"/>
        <end position="146"/>
    </location>
</feature>